<dbReference type="InterPro" id="IPR045843">
    <property type="entry name" value="IND-like"/>
</dbReference>
<comment type="subcellular location">
    <subcellularLocation>
        <location evidence="1">Nucleus</location>
    </subcellularLocation>
</comment>
<dbReference type="InterPro" id="IPR036638">
    <property type="entry name" value="HLH_DNA-bd_sf"/>
</dbReference>
<gene>
    <name evidence="8" type="primary">TorBHLH28</name>
    <name evidence="8" type="ORF">TorRG33x02_124790</name>
</gene>
<dbReference type="PANTHER" id="PTHR16223:SF125">
    <property type="entry name" value="OS08G0506700 PROTEIN"/>
    <property type="match status" value="1"/>
</dbReference>
<dbReference type="FunFam" id="4.10.280.10:FF:000021">
    <property type="entry name" value="Transcription factor bHLH130 family"/>
    <property type="match status" value="1"/>
</dbReference>
<dbReference type="OrthoDB" id="2019494at2759"/>
<dbReference type="InParanoid" id="A0A2P5F1I4"/>
<keyword evidence="3" id="KW-0238">DNA-binding</keyword>
<proteinExistence type="predicted"/>
<feature type="region of interest" description="Disordered" evidence="6">
    <location>
        <begin position="94"/>
        <end position="120"/>
    </location>
</feature>
<keyword evidence="9" id="KW-1185">Reference proteome</keyword>
<evidence type="ECO:0000313" key="9">
    <source>
        <dbReference type="Proteomes" id="UP000237000"/>
    </source>
</evidence>
<dbReference type="STRING" id="63057.A0A2P5F1I4"/>
<dbReference type="EMBL" id="JXTC01000072">
    <property type="protein sequence ID" value="PON91648.1"/>
    <property type="molecule type" value="Genomic_DNA"/>
</dbReference>
<dbReference type="GO" id="GO:0000978">
    <property type="term" value="F:RNA polymerase II cis-regulatory region sequence-specific DNA binding"/>
    <property type="evidence" value="ECO:0007669"/>
    <property type="project" value="TreeGrafter"/>
</dbReference>
<protein>
    <submittedName>
        <fullName evidence="8">Basic helix-loop-helix transcription factor</fullName>
    </submittedName>
</protein>
<reference evidence="9" key="1">
    <citation type="submission" date="2016-06" db="EMBL/GenBank/DDBJ databases">
        <title>Parallel loss of symbiosis genes in relatives of nitrogen-fixing non-legume Parasponia.</title>
        <authorList>
            <person name="Van Velzen R."/>
            <person name="Holmer R."/>
            <person name="Bu F."/>
            <person name="Rutten L."/>
            <person name="Van Zeijl A."/>
            <person name="Liu W."/>
            <person name="Santuari L."/>
            <person name="Cao Q."/>
            <person name="Sharma T."/>
            <person name="Shen D."/>
            <person name="Roswanjaya Y."/>
            <person name="Wardhani T."/>
            <person name="Kalhor M.S."/>
            <person name="Jansen J."/>
            <person name="Van den Hoogen J."/>
            <person name="Gungor B."/>
            <person name="Hartog M."/>
            <person name="Hontelez J."/>
            <person name="Verver J."/>
            <person name="Yang W.-C."/>
            <person name="Schijlen E."/>
            <person name="Repin R."/>
            <person name="Schilthuizen M."/>
            <person name="Schranz E."/>
            <person name="Heidstra R."/>
            <person name="Miyata K."/>
            <person name="Fedorova E."/>
            <person name="Kohlen W."/>
            <person name="Bisseling T."/>
            <person name="Smit S."/>
            <person name="Geurts R."/>
        </authorList>
    </citation>
    <scope>NUCLEOTIDE SEQUENCE [LARGE SCALE GENOMIC DNA]</scope>
    <source>
        <strain evidence="9">cv. RG33-2</strain>
    </source>
</reference>
<dbReference type="GO" id="GO:0000981">
    <property type="term" value="F:DNA-binding transcription factor activity, RNA polymerase II-specific"/>
    <property type="evidence" value="ECO:0007669"/>
    <property type="project" value="TreeGrafter"/>
</dbReference>
<dbReference type="Pfam" id="PF00010">
    <property type="entry name" value="HLH"/>
    <property type="match status" value="1"/>
</dbReference>
<dbReference type="CDD" id="cd11393">
    <property type="entry name" value="bHLH_AtbHLH_like"/>
    <property type="match status" value="1"/>
</dbReference>
<dbReference type="PROSITE" id="PS50888">
    <property type="entry name" value="BHLH"/>
    <property type="match status" value="1"/>
</dbReference>
<dbReference type="SMART" id="SM00353">
    <property type="entry name" value="HLH"/>
    <property type="match status" value="1"/>
</dbReference>
<sequence length="392" mass="42792">MDSNTHQGFSHQNHQPNSGLLRFRSAPSSLFVNFTGSGDCGVNKNNSMEGSESERLFSRFVDYTSGNNGSESSPTFHDLDDKSAVMAAQQRFSTGLPPHYPRQSSSTGGSGMDNGSFGLVGSMAMDSQTQAKSVNSSLVRQSSSPAGLFSHISVPNGYAAIKGAGNYGGLNGSHGEVSPSTNRLKSQLSFSSRLPSLGVLSQISEVENESFEANTLDEEKLGNDNGVARFCGSGFTFGSWNDSSNFSESVGGLRRDQDNNRKLCSSTQNDELGNRIHVLSHHLSLPKNSTDVAMEKFLHFQDSVPCKVRAKRGCATHPRSIAERVRRTRISERMRKLQELVPNMDKQTNTADMLDLAVEYIKDLQKQFKTLSDNRANCKCLNMQKPITNQVV</sequence>
<dbReference type="GO" id="GO:0005634">
    <property type="term" value="C:nucleus"/>
    <property type="evidence" value="ECO:0007669"/>
    <property type="project" value="UniProtKB-SubCell"/>
</dbReference>
<evidence type="ECO:0000256" key="1">
    <source>
        <dbReference type="ARBA" id="ARBA00004123"/>
    </source>
</evidence>
<dbReference type="Proteomes" id="UP000237000">
    <property type="component" value="Unassembled WGS sequence"/>
</dbReference>
<feature type="region of interest" description="Disordered" evidence="6">
    <location>
        <begin position="1"/>
        <end position="21"/>
    </location>
</feature>
<evidence type="ECO:0000256" key="3">
    <source>
        <dbReference type="ARBA" id="ARBA00023125"/>
    </source>
</evidence>
<evidence type="ECO:0000256" key="5">
    <source>
        <dbReference type="ARBA" id="ARBA00023242"/>
    </source>
</evidence>
<evidence type="ECO:0000259" key="7">
    <source>
        <dbReference type="PROSITE" id="PS50888"/>
    </source>
</evidence>
<dbReference type="SUPFAM" id="SSF47459">
    <property type="entry name" value="HLH, helix-loop-helix DNA-binding domain"/>
    <property type="match status" value="1"/>
</dbReference>
<evidence type="ECO:0000313" key="8">
    <source>
        <dbReference type="EMBL" id="PON91648.1"/>
    </source>
</evidence>
<feature type="domain" description="BHLH" evidence="7">
    <location>
        <begin position="314"/>
        <end position="364"/>
    </location>
</feature>
<dbReference type="Gene3D" id="4.10.280.10">
    <property type="entry name" value="Helix-loop-helix DNA-binding domain"/>
    <property type="match status" value="1"/>
</dbReference>
<organism evidence="8 9">
    <name type="scientific">Trema orientale</name>
    <name type="common">Charcoal tree</name>
    <name type="synonym">Celtis orientalis</name>
    <dbReference type="NCBI Taxonomy" id="63057"/>
    <lineage>
        <taxon>Eukaryota</taxon>
        <taxon>Viridiplantae</taxon>
        <taxon>Streptophyta</taxon>
        <taxon>Embryophyta</taxon>
        <taxon>Tracheophyta</taxon>
        <taxon>Spermatophyta</taxon>
        <taxon>Magnoliopsida</taxon>
        <taxon>eudicotyledons</taxon>
        <taxon>Gunneridae</taxon>
        <taxon>Pentapetalae</taxon>
        <taxon>rosids</taxon>
        <taxon>fabids</taxon>
        <taxon>Rosales</taxon>
        <taxon>Cannabaceae</taxon>
        <taxon>Trema</taxon>
    </lineage>
</organism>
<dbReference type="GO" id="GO:0046983">
    <property type="term" value="F:protein dimerization activity"/>
    <property type="evidence" value="ECO:0007669"/>
    <property type="project" value="InterPro"/>
</dbReference>
<dbReference type="InterPro" id="IPR011598">
    <property type="entry name" value="bHLH_dom"/>
</dbReference>
<accession>A0A2P5F1I4</accession>
<keyword evidence="2" id="KW-0805">Transcription regulation</keyword>
<dbReference type="FunCoup" id="A0A2P5F1I4">
    <property type="interactions" value="276"/>
</dbReference>
<keyword evidence="4" id="KW-0804">Transcription</keyword>
<feature type="compositionally biased region" description="Polar residues" evidence="6">
    <location>
        <begin position="1"/>
        <end position="18"/>
    </location>
</feature>
<dbReference type="AlphaFoldDB" id="A0A2P5F1I4"/>
<evidence type="ECO:0000256" key="2">
    <source>
        <dbReference type="ARBA" id="ARBA00023015"/>
    </source>
</evidence>
<evidence type="ECO:0000256" key="6">
    <source>
        <dbReference type="SAM" id="MobiDB-lite"/>
    </source>
</evidence>
<name>A0A2P5F1I4_TREOI</name>
<keyword evidence="5" id="KW-0539">Nucleus</keyword>
<dbReference type="PANTHER" id="PTHR16223">
    <property type="entry name" value="TRANSCRIPTION FACTOR BHLH83-RELATED"/>
    <property type="match status" value="1"/>
</dbReference>
<dbReference type="InterPro" id="IPR045239">
    <property type="entry name" value="bHLH95_bHLH"/>
</dbReference>
<evidence type="ECO:0000256" key="4">
    <source>
        <dbReference type="ARBA" id="ARBA00023163"/>
    </source>
</evidence>
<comment type="caution">
    <text evidence="8">The sequence shown here is derived from an EMBL/GenBank/DDBJ whole genome shotgun (WGS) entry which is preliminary data.</text>
</comment>